<evidence type="ECO:0000313" key="1">
    <source>
        <dbReference type="EMBL" id="OHY91503.1"/>
    </source>
</evidence>
<reference evidence="1 2" key="1">
    <citation type="submission" date="2016-09" db="EMBL/GenBank/DDBJ databases">
        <title>Draft Genome Sequence of Aeromonas sobria Strain 08005, Isolated from Sick Rana catesbeiana.</title>
        <authorList>
            <person name="Yang Q."/>
        </authorList>
    </citation>
    <scope>NUCLEOTIDE SEQUENCE [LARGE SCALE GENOMIC DNA]</scope>
    <source>
        <strain evidence="1 2">08005</strain>
    </source>
</reference>
<dbReference type="EMBL" id="MKFU01000021">
    <property type="protein sequence ID" value="OHY91503.1"/>
    <property type="molecule type" value="Genomic_DNA"/>
</dbReference>
<accession>A0A1S2CUV0</accession>
<organism evidence="1 2">
    <name type="scientific">Aeromonas sobria</name>
    <dbReference type="NCBI Taxonomy" id="646"/>
    <lineage>
        <taxon>Bacteria</taxon>
        <taxon>Pseudomonadati</taxon>
        <taxon>Pseudomonadota</taxon>
        <taxon>Gammaproteobacteria</taxon>
        <taxon>Aeromonadales</taxon>
        <taxon>Aeromonadaceae</taxon>
        <taxon>Aeromonas</taxon>
    </lineage>
</organism>
<comment type="caution">
    <text evidence="1">The sequence shown here is derived from an EMBL/GenBank/DDBJ whole genome shotgun (WGS) entry which is preliminary data.</text>
</comment>
<sequence length="140" mass="15770">MQPHGQFEMVRRGQMLICRPNGAFNLAGAMAYEADFREELVELIGLPWGIVEVATEFEAAGPEVLARFRRQFGWCASSGCRFLAVVLEGGFKRYLADNLFRDLPFRAVRYFEQEAAAIHWLEQQLTPDPCDITVAGLTPS</sequence>
<evidence type="ECO:0008006" key="3">
    <source>
        <dbReference type="Google" id="ProtNLM"/>
    </source>
</evidence>
<gene>
    <name evidence="1" type="ORF">BJD16_16230</name>
</gene>
<dbReference type="OrthoDB" id="5591281at2"/>
<dbReference type="GeneID" id="58923739"/>
<protein>
    <recommendedName>
        <fullName evidence="3">STAS/SEC14 domain-containing protein</fullName>
    </recommendedName>
</protein>
<name>A0A1S2CUV0_AERSO</name>
<dbReference type="RefSeq" id="WP_042023075.1">
    <property type="nucleotide sequence ID" value="NZ_CDBW01000039.1"/>
</dbReference>
<evidence type="ECO:0000313" key="2">
    <source>
        <dbReference type="Proteomes" id="UP000179934"/>
    </source>
</evidence>
<dbReference type="Proteomes" id="UP000179934">
    <property type="component" value="Unassembled WGS sequence"/>
</dbReference>
<dbReference type="AlphaFoldDB" id="A0A1S2CUV0"/>
<proteinExistence type="predicted"/>